<dbReference type="STRING" id="229920.ADM99_08635"/>
<feature type="transmembrane region" description="Helical" evidence="1">
    <location>
        <begin position="54"/>
        <end position="74"/>
    </location>
</feature>
<comment type="caution">
    <text evidence="2">The sequence shown here is derived from an EMBL/GenBank/DDBJ whole genome shotgun (WGS) entry which is preliminary data.</text>
</comment>
<dbReference type="Proteomes" id="UP000050430">
    <property type="component" value="Unassembled WGS sequence"/>
</dbReference>
<keyword evidence="1" id="KW-1133">Transmembrane helix</keyword>
<dbReference type="AlphaFoldDB" id="A0A0P6WYC1"/>
<protein>
    <recommendedName>
        <fullName evidence="4">AtpZ/AtpI family protein</fullName>
    </recommendedName>
</protein>
<accession>A0A0P6WYC1</accession>
<evidence type="ECO:0000256" key="1">
    <source>
        <dbReference type="SAM" id="Phobius"/>
    </source>
</evidence>
<feature type="transmembrane region" description="Helical" evidence="1">
    <location>
        <begin position="21"/>
        <end position="42"/>
    </location>
</feature>
<keyword evidence="1" id="KW-0472">Membrane</keyword>
<dbReference type="EMBL" id="LGCK01000010">
    <property type="protein sequence ID" value="KPL71550.1"/>
    <property type="molecule type" value="Genomic_DNA"/>
</dbReference>
<dbReference type="Pfam" id="PF09527">
    <property type="entry name" value="ATPase_gene1"/>
    <property type="match status" value="1"/>
</dbReference>
<evidence type="ECO:0000313" key="2">
    <source>
        <dbReference type="EMBL" id="KPL71550.1"/>
    </source>
</evidence>
<keyword evidence="3" id="KW-1185">Reference proteome</keyword>
<sequence length="98" mass="10667">MIKEPTGKTDQKQRNFNLAMAALVSQVGCLTLIIILAALFGGLYLDNRFGSRPWFTLGLLIGSIPVSLGVMLYVSRAAIRKIKTQAAAQEEQEVGSQK</sequence>
<evidence type="ECO:0000313" key="3">
    <source>
        <dbReference type="Proteomes" id="UP000050430"/>
    </source>
</evidence>
<gene>
    <name evidence="2" type="ORF">ADM99_08635</name>
</gene>
<organism evidence="2 3">
    <name type="scientific">Leptolinea tardivitalis</name>
    <dbReference type="NCBI Taxonomy" id="229920"/>
    <lineage>
        <taxon>Bacteria</taxon>
        <taxon>Bacillati</taxon>
        <taxon>Chloroflexota</taxon>
        <taxon>Anaerolineae</taxon>
        <taxon>Anaerolineales</taxon>
        <taxon>Anaerolineaceae</taxon>
        <taxon>Leptolinea</taxon>
    </lineage>
</organism>
<proteinExistence type="predicted"/>
<keyword evidence="1" id="KW-0812">Transmembrane</keyword>
<dbReference type="OrthoDB" id="166454at2"/>
<reference evidence="2 3" key="1">
    <citation type="submission" date="2015-07" db="EMBL/GenBank/DDBJ databases">
        <title>Genome sequence of Leptolinea tardivitalis DSM 16556.</title>
        <authorList>
            <person name="Hemp J."/>
            <person name="Ward L.M."/>
            <person name="Pace L.A."/>
            <person name="Fischer W.W."/>
        </authorList>
    </citation>
    <scope>NUCLEOTIDE SEQUENCE [LARGE SCALE GENOMIC DNA]</scope>
    <source>
        <strain evidence="2 3">YMTK-2</strain>
    </source>
</reference>
<evidence type="ECO:0008006" key="4">
    <source>
        <dbReference type="Google" id="ProtNLM"/>
    </source>
</evidence>
<dbReference type="RefSeq" id="WP_062420120.1">
    <property type="nucleotide sequence ID" value="NZ_BBYA01000001.1"/>
</dbReference>
<dbReference type="InterPro" id="IPR032820">
    <property type="entry name" value="ATPase_put"/>
</dbReference>
<name>A0A0P6WYC1_9CHLR</name>